<keyword evidence="12 17" id="KW-0830">Ubiquinone</keyword>
<keyword evidence="5 17" id="KW-0813">Transport</keyword>
<dbReference type="GO" id="GO:0008137">
    <property type="term" value="F:NADH dehydrogenase (ubiquinone) activity"/>
    <property type="evidence" value="ECO:0007669"/>
    <property type="project" value="UniProtKB-EC"/>
</dbReference>
<keyword evidence="11 17" id="KW-0520">NAD</keyword>
<dbReference type="EC" id="7.1.1.2" evidence="3 17"/>
<dbReference type="CTD" id="4539"/>
<evidence type="ECO:0000256" key="13">
    <source>
        <dbReference type="ARBA" id="ARBA00023128"/>
    </source>
</evidence>
<feature type="transmembrane region" description="Helical" evidence="17">
    <location>
        <begin position="61"/>
        <end position="81"/>
    </location>
</feature>
<evidence type="ECO:0000256" key="11">
    <source>
        <dbReference type="ARBA" id="ARBA00023027"/>
    </source>
</evidence>
<keyword evidence="7 17" id="KW-0812">Transmembrane</keyword>
<comment type="catalytic activity">
    <reaction evidence="16">
        <text>a ubiquinone + NADH + 5 H(+)(in) = a ubiquinol + NAD(+) + 4 H(+)(out)</text>
        <dbReference type="Rhea" id="RHEA:29091"/>
        <dbReference type="Rhea" id="RHEA-COMP:9565"/>
        <dbReference type="Rhea" id="RHEA-COMP:9566"/>
        <dbReference type="ChEBI" id="CHEBI:15378"/>
        <dbReference type="ChEBI" id="CHEBI:16389"/>
        <dbReference type="ChEBI" id="CHEBI:17976"/>
        <dbReference type="ChEBI" id="CHEBI:57540"/>
        <dbReference type="ChEBI" id="CHEBI:57945"/>
        <dbReference type="EC" id="7.1.1.2"/>
    </reaction>
    <physiologicalReaction direction="left-to-right" evidence="16">
        <dbReference type="Rhea" id="RHEA:29092"/>
    </physiologicalReaction>
</comment>
<gene>
    <name evidence="18" type="primary">ND4L</name>
</gene>
<evidence type="ECO:0000256" key="3">
    <source>
        <dbReference type="ARBA" id="ARBA00012944"/>
    </source>
</evidence>
<accession>A0A0U2I632</accession>
<keyword evidence="14 17" id="KW-0472">Membrane</keyword>
<evidence type="ECO:0000256" key="10">
    <source>
        <dbReference type="ARBA" id="ARBA00022989"/>
    </source>
</evidence>
<sequence>MSPTHLTTAILFFTSAAGLILYRKHLVSALLCLEGLMLATFLATVMSHQDTNLSTTSTCPITLLTLAACEASAGLSLLTATTRAHASDHIKNLSLLKC</sequence>
<keyword evidence="8 17" id="KW-1278">Translocase</keyword>
<dbReference type="AlphaFoldDB" id="A0A0U2I632"/>
<evidence type="ECO:0000256" key="7">
    <source>
        <dbReference type="ARBA" id="ARBA00022692"/>
    </source>
</evidence>
<evidence type="ECO:0000256" key="9">
    <source>
        <dbReference type="ARBA" id="ARBA00022982"/>
    </source>
</evidence>
<dbReference type="GO" id="GO:0016651">
    <property type="term" value="F:oxidoreductase activity, acting on NAD(P)H"/>
    <property type="evidence" value="ECO:0007669"/>
    <property type="project" value="InterPro"/>
</dbReference>
<feature type="transmembrane region" description="Helical" evidence="17">
    <location>
        <begin position="6"/>
        <end position="22"/>
    </location>
</feature>
<keyword evidence="13 17" id="KW-0496">Mitochondrion</keyword>
<dbReference type="GO" id="GO:0005743">
    <property type="term" value="C:mitochondrial inner membrane"/>
    <property type="evidence" value="ECO:0007669"/>
    <property type="project" value="UniProtKB-SubCell"/>
</dbReference>
<evidence type="ECO:0000256" key="1">
    <source>
        <dbReference type="ARBA" id="ARBA00004225"/>
    </source>
</evidence>
<feature type="transmembrane region" description="Helical" evidence="17">
    <location>
        <begin position="29"/>
        <end position="49"/>
    </location>
</feature>
<comment type="function">
    <text evidence="15">Core subunit of the mitochondrial membrane respiratory chain NADH dehydrogenase (Complex I) which catalyzes electron transfer from NADH through the respiratory chain, using ubiquinone as an electron acceptor. Part of the enzyme membrane arm which is embedded in the lipid bilayer and involved in proton translocation.</text>
</comment>
<evidence type="ECO:0000256" key="17">
    <source>
        <dbReference type="RuleBase" id="RU004419"/>
    </source>
</evidence>
<evidence type="ECO:0000313" key="18">
    <source>
        <dbReference type="EMBL" id="ALF04037.1"/>
    </source>
</evidence>
<protein>
    <recommendedName>
        <fullName evidence="4 17">NADH-ubiquinone oxidoreductase chain 4L</fullName>
        <ecNumber evidence="3 17">7.1.1.2</ecNumber>
    </recommendedName>
</protein>
<proteinExistence type="inferred from homology"/>
<comment type="similarity">
    <text evidence="2 17">Belongs to the complex I subunit 4L family.</text>
</comment>
<reference evidence="18" key="1">
    <citation type="journal article" date="2015" name="Mitochondrial DNA">
        <title>The complete mitochondrial genome of the Madagascar ground gecko Paroedura picta (Squamata: Gekkonidae).</title>
        <authorList>
            <person name="Starostova Z."/>
            <person name="Musilova Z."/>
        </authorList>
    </citation>
    <scope>NUCLEOTIDE SEQUENCE</scope>
</reference>
<evidence type="ECO:0000256" key="12">
    <source>
        <dbReference type="ARBA" id="ARBA00023075"/>
    </source>
</evidence>
<dbReference type="GO" id="GO:0030964">
    <property type="term" value="C:NADH dehydrogenase complex"/>
    <property type="evidence" value="ECO:0007669"/>
    <property type="project" value="TreeGrafter"/>
</dbReference>
<dbReference type="InterPro" id="IPR039428">
    <property type="entry name" value="NUOK/Mnh_C1-like"/>
</dbReference>
<dbReference type="GO" id="GO:0042773">
    <property type="term" value="P:ATP synthesis coupled electron transport"/>
    <property type="evidence" value="ECO:0007669"/>
    <property type="project" value="UniProtKB-UniRule"/>
</dbReference>
<evidence type="ECO:0000256" key="4">
    <source>
        <dbReference type="ARBA" id="ARBA00016612"/>
    </source>
</evidence>
<dbReference type="Gene3D" id="1.10.287.3510">
    <property type="match status" value="1"/>
</dbReference>
<geneLocation type="mitochondrion" evidence="18"/>
<dbReference type="GeneID" id="26130447"/>
<keyword evidence="9 17" id="KW-0249">Electron transport</keyword>
<keyword evidence="6 17" id="KW-0679">Respiratory chain</keyword>
<keyword evidence="10 17" id="KW-1133">Transmembrane helix</keyword>
<evidence type="ECO:0000256" key="8">
    <source>
        <dbReference type="ARBA" id="ARBA00022967"/>
    </source>
</evidence>
<dbReference type="EMBL" id="KR149293">
    <property type="protein sequence ID" value="ALF04037.1"/>
    <property type="molecule type" value="Genomic_DNA"/>
</dbReference>
<dbReference type="InterPro" id="IPR001133">
    <property type="entry name" value="NADH_UbQ_OxRdtase_chain4L/K"/>
</dbReference>
<evidence type="ECO:0000256" key="15">
    <source>
        <dbReference type="ARBA" id="ARBA00043911"/>
    </source>
</evidence>
<evidence type="ECO:0000256" key="2">
    <source>
        <dbReference type="ARBA" id="ARBA00010519"/>
    </source>
</evidence>
<evidence type="ECO:0000256" key="6">
    <source>
        <dbReference type="ARBA" id="ARBA00022660"/>
    </source>
</evidence>
<evidence type="ECO:0000256" key="5">
    <source>
        <dbReference type="ARBA" id="ARBA00022448"/>
    </source>
</evidence>
<comment type="subcellular location">
    <subcellularLocation>
        <location evidence="17">Mitochondrion inner membrane</location>
        <topology evidence="17">Multi-pass membrane protein</topology>
    </subcellularLocation>
    <subcellularLocation>
        <location evidence="1">Mitochondrion membrane</location>
        <topology evidence="1">Multi-pass membrane protein</topology>
    </subcellularLocation>
</comment>
<organism evidence="18">
    <name type="scientific">Paroedura picta</name>
    <dbReference type="NCBI Taxonomy" id="143630"/>
    <lineage>
        <taxon>Eukaryota</taxon>
        <taxon>Metazoa</taxon>
        <taxon>Chordata</taxon>
        <taxon>Craniata</taxon>
        <taxon>Vertebrata</taxon>
        <taxon>Euteleostomi</taxon>
        <taxon>Lepidosauria</taxon>
        <taxon>Squamata</taxon>
        <taxon>Bifurcata</taxon>
        <taxon>Gekkota</taxon>
        <taxon>Gekkonidae</taxon>
        <taxon>Gekkoninae</taxon>
        <taxon>Paroedura</taxon>
    </lineage>
</organism>
<dbReference type="PANTHER" id="PTHR11434:SF0">
    <property type="entry name" value="NADH-UBIQUINONE OXIDOREDUCTASE CHAIN 4L"/>
    <property type="match status" value="1"/>
</dbReference>
<keyword evidence="17" id="KW-0999">Mitochondrion inner membrane</keyword>
<name>A0A0U2I632_9SAUR</name>
<dbReference type="PANTHER" id="PTHR11434">
    <property type="entry name" value="NADH-UBIQUINONE OXIDOREDUCTASE SUBUNIT ND4L"/>
    <property type="match status" value="1"/>
</dbReference>
<evidence type="ECO:0000256" key="14">
    <source>
        <dbReference type="ARBA" id="ARBA00023136"/>
    </source>
</evidence>
<evidence type="ECO:0000256" key="16">
    <source>
        <dbReference type="ARBA" id="ARBA00048769"/>
    </source>
</evidence>
<dbReference type="Pfam" id="PF00420">
    <property type="entry name" value="Oxidored_q2"/>
    <property type="match status" value="1"/>
</dbReference>
<dbReference type="RefSeq" id="YP_009178627.1">
    <property type="nucleotide sequence ID" value="NC_028326.1"/>
</dbReference>